<dbReference type="EMBL" id="MU005580">
    <property type="protein sequence ID" value="KAF2684864.1"/>
    <property type="molecule type" value="Genomic_DNA"/>
</dbReference>
<evidence type="ECO:0000313" key="2">
    <source>
        <dbReference type="Proteomes" id="UP000799291"/>
    </source>
</evidence>
<evidence type="ECO:0000313" key="1">
    <source>
        <dbReference type="EMBL" id="KAF2684864.1"/>
    </source>
</evidence>
<dbReference type="Proteomes" id="UP000799291">
    <property type="component" value="Unassembled WGS sequence"/>
</dbReference>
<sequence length="195" mass="21996">MRIRSSVSTHQPGLPHRYLAEKSINFISCDTLSDSMVDTIKDLAISETLPYRMVEVIDGGVEYSAHTFVNARKIRTFVVTAVRGASGDIVITPTSRPLFEIFYQFTRRFVEALNDKRRDSMLAYPYAKDRRAFADHLSLTFCVRDEIRRNGDSIRKVTAVNCTNEPHSSLTLLCSTPAVSYNLAQAYTEIYPSSA</sequence>
<gene>
    <name evidence="1" type="ORF">K458DRAFT_403814</name>
</gene>
<organism evidence="1 2">
    <name type="scientific">Lentithecium fluviatile CBS 122367</name>
    <dbReference type="NCBI Taxonomy" id="1168545"/>
    <lineage>
        <taxon>Eukaryota</taxon>
        <taxon>Fungi</taxon>
        <taxon>Dikarya</taxon>
        <taxon>Ascomycota</taxon>
        <taxon>Pezizomycotina</taxon>
        <taxon>Dothideomycetes</taxon>
        <taxon>Pleosporomycetidae</taxon>
        <taxon>Pleosporales</taxon>
        <taxon>Massarineae</taxon>
        <taxon>Lentitheciaceae</taxon>
        <taxon>Lentithecium</taxon>
    </lineage>
</organism>
<dbReference type="OrthoDB" id="3745855at2759"/>
<keyword evidence="2" id="KW-1185">Reference proteome</keyword>
<proteinExistence type="predicted"/>
<reference evidence="1" key="1">
    <citation type="journal article" date="2020" name="Stud. Mycol.">
        <title>101 Dothideomycetes genomes: a test case for predicting lifestyles and emergence of pathogens.</title>
        <authorList>
            <person name="Haridas S."/>
            <person name="Albert R."/>
            <person name="Binder M."/>
            <person name="Bloem J."/>
            <person name="Labutti K."/>
            <person name="Salamov A."/>
            <person name="Andreopoulos B."/>
            <person name="Baker S."/>
            <person name="Barry K."/>
            <person name="Bills G."/>
            <person name="Bluhm B."/>
            <person name="Cannon C."/>
            <person name="Castanera R."/>
            <person name="Culley D."/>
            <person name="Daum C."/>
            <person name="Ezra D."/>
            <person name="Gonzalez J."/>
            <person name="Henrissat B."/>
            <person name="Kuo A."/>
            <person name="Liang C."/>
            <person name="Lipzen A."/>
            <person name="Lutzoni F."/>
            <person name="Magnuson J."/>
            <person name="Mondo S."/>
            <person name="Nolan M."/>
            <person name="Ohm R."/>
            <person name="Pangilinan J."/>
            <person name="Park H.-J."/>
            <person name="Ramirez L."/>
            <person name="Alfaro M."/>
            <person name="Sun H."/>
            <person name="Tritt A."/>
            <person name="Yoshinaga Y."/>
            <person name="Zwiers L.-H."/>
            <person name="Turgeon B."/>
            <person name="Goodwin S."/>
            <person name="Spatafora J."/>
            <person name="Crous P."/>
            <person name="Grigoriev I."/>
        </authorList>
    </citation>
    <scope>NUCLEOTIDE SEQUENCE</scope>
    <source>
        <strain evidence="1">CBS 122367</strain>
    </source>
</reference>
<name>A0A6G1J2W2_9PLEO</name>
<dbReference type="AlphaFoldDB" id="A0A6G1J2W2"/>
<accession>A0A6G1J2W2</accession>
<protein>
    <submittedName>
        <fullName evidence="1">Uncharacterized protein</fullName>
    </submittedName>
</protein>